<feature type="compositionally biased region" description="Low complexity" evidence="8">
    <location>
        <begin position="227"/>
        <end position="239"/>
    </location>
</feature>
<dbReference type="InterPro" id="IPR044635">
    <property type="entry name" value="UBP14-like"/>
</dbReference>
<dbReference type="GO" id="GO:0016579">
    <property type="term" value="P:protein deubiquitination"/>
    <property type="evidence" value="ECO:0007669"/>
    <property type="project" value="InterPro"/>
</dbReference>
<dbReference type="InterPro" id="IPR025305">
    <property type="entry name" value="UCH_repeat_domain"/>
</dbReference>
<evidence type="ECO:0000256" key="8">
    <source>
        <dbReference type="SAM" id="MobiDB-lite"/>
    </source>
</evidence>
<dbReference type="GO" id="GO:0070628">
    <property type="term" value="F:proteasome binding"/>
    <property type="evidence" value="ECO:0007669"/>
    <property type="project" value="TreeGrafter"/>
</dbReference>
<dbReference type="EC" id="3.4.19.12" evidence="2"/>
<evidence type="ECO:0000256" key="6">
    <source>
        <dbReference type="ARBA" id="ARBA00022807"/>
    </source>
</evidence>
<name>A0AAD7B5R1_9AGAR</name>
<dbReference type="Gene3D" id="3.90.70.10">
    <property type="entry name" value="Cysteine proteinases"/>
    <property type="match status" value="1"/>
</dbReference>
<keyword evidence="5 10" id="KW-0378">Hydrolase</keyword>
<gene>
    <name evidence="10" type="ORF">FB45DRAFT_1066054</name>
</gene>
<dbReference type="Pfam" id="PF13446">
    <property type="entry name" value="RPT"/>
    <property type="match status" value="1"/>
</dbReference>
<dbReference type="PROSITE" id="PS50235">
    <property type="entry name" value="USP_3"/>
    <property type="match status" value="1"/>
</dbReference>
<reference evidence="10" key="1">
    <citation type="submission" date="2023-03" db="EMBL/GenBank/DDBJ databases">
        <title>Massive genome expansion in bonnet fungi (Mycena s.s.) driven by repeated elements and novel gene families across ecological guilds.</title>
        <authorList>
            <consortium name="Lawrence Berkeley National Laboratory"/>
            <person name="Harder C.B."/>
            <person name="Miyauchi S."/>
            <person name="Viragh M."/>
            <person name="Kuo A."/>
            <person name="Thoen E."/>
            <person name="Andreopoulos B."/>
            <person name="Lu D."/>
            <person name="Skrede I."/>
            <person name="Drula E."/>
            <person name="Henrissat B."/>
            <person name="Morin E."/>
            <person name="Kohler A."/>
            <person name="Barry K."/>
            <person name="LaButti K."/>
            <person name="Morin E."/>
            <person name="Salamov A."/>
            <person name="Lipzen A."/>
            <person name="Mereny Z."/>
            <person name="Hegedus B."/>
            <person name="Baldrian P."/>
            <person name="Stursova M."/>
            <person name="Weitz H."/>
            <person name="Taylor A."/>
            <person name="Grigoriev I.V."/>
            <person name="Nagy L.G."/>
            <person name="Martin F."/>
            <person name="Kauserud H."/>
        </authorList>
    </citation>
    <scope>NUCLEOTIDE SEQUENCE</scope>
    <source>
        <strain evidence="10">9284</strain>
    </source>
</reference>
<evidence type="ECO:0000256" key="2">
    <source>
        <dbReference type="ARBA" id="ARBA00012759"/>
    </source>
</evidence>
<feature type="compositionally biased region" description="Low complexity" evidence="8">
    <location>
        <begin position="55"/>
        <end position="68"/>
    </location>
</feature>
<feature type="region of interest" description="Disordered" evidence="8">
    <location>
        <begin position="893"/>
        <end position="954"/>
    </location>
</feature>
<evidence type="ECO:0000313" key="11">
    <source>
        <dbReference type="Proteomes" id="UP001221142"/>
    </source>
</evidence>
<feature type="compositionally biased region" description="Pro residues" evidence="8">
    <location>
        <begin position="18"/>
        <end position="30"/>
    </location>
</feature>
<dbReference type="GO" id="GO:0004843">
    <property type="term" value="F:cysteine-type deubiquitinase activity"/>
    <property type="evidence" value="ECO:0007669"/>
    <property type="project" value="UniProtKB-EC"/>
</dbReference>
<evidence type="ECO:0000313" key="10">
    <source>
        <dbReference type="EMBL" id="KAJ7610874.1"/>
    </source>
</evidence>
<protein>
    <recommendedName>
        <fullName evidence="2">ubiquitinyl hydrolase 1</fullName>
        <ecNumber evidence="2">3.4.19.12</ecNumber>
    </recommendedName>
</protein>
<keyword evidence="7" id="KW-0175">Coiled coil</keyword>
<dbReference type="PANTHER" id="PTHR43982:SF6">
    <property type="entry name" value="UBIQUITIN CARBOXYL-TERMINAL HYDROLASE 2-RELATED"/>
    <property type="match status" value="1"/>
</dbReference>
<evidence type="ECO:0000256" key="7">
    <source>
        <dbReference type="SAM" id="Coils"/>
    </source>
</evidence>
<evidence type="ECO:0000256" key="5">
    <source>
        <dbReference type="ARBA" id="ARBA00022801"/>
    </source>
</evidence>
<dbReference type="SUPFAM" id="SSF54001">
    <property type="entry name" value="Cysteine proteinases"/>
    <property type="match status" value="1"/>
</dbReference>
<feature type="compositionally biased region" description="Polar residues" evidence="8">
    <location>
        <begin position="83"/>
        <end position="92"/>
    </location>
</feature>
<evidence type="ECO:0000256" key="1">
    <source>
        <dbReference type="ARBA" id="ARBA00000707"/>
    </source>
</evidence>
<proteinExistence type="predicted"/>
<dbReference type="CDD" id="cd02666">
    <property type="entry name" value="Peptidase_C19J"/>
    <property type="match status" value="1"/>
</dbReference>
<dbReference type="InterPro" id="IPR038765">
    <property type="entry name" value="Papain-like_cys_pep_sf"/>
</dbReference>
<feature type="region of interest" description="Disordered" evidence="8">
    <location>
        <begin position="208"/>
        <end position="244"/>
    </location>
</feature>
<organism evidence="10 11">
    <name type="scientific">Roridomyces roridus</name>
    <dbReference type="NCBI Taxonomy" id="1738132"/>
    <lineage>
        <taxon>Eukaryota</taxon>
        <taxon>Fungi</taxon>
        <taxon>Dikarya</taxon>
        <taxon>Basidiomycota</taxon>
        <taxon>Agaricomycotina</taxon>
        <taxon>Agaricomycetes</taxon>
        <taxon>Agaricomycetidae</taxon>
        <taxon>Agaricales</taxon>
        <taxon>Marasmiineae</taxon>
        <taxon>Mycenaceae</taxon>
        <taxon>Roridomyces</taxon>
    </lineage>
</organism>
<dbReference type="Proteomes" id="UP001221142">
    <property type="component" value="Unassembled WGS sequence"/>
</dbReference>
<dbReference type="InterPro" id="IPR001394">
    <property type="entry name" value="Peptidase_C19_UCH"/>
</dbReference>
<dbReference type="PANTHER" id="PTHR43982">
    <property type="entry name" value="UBIQUITIN CARBOXYL-TERMINAL HYDROLASE"/>
    <property type="match status" value="1"/>
</dbReference>
<feature type="domain" description="USP" evidence="9">
    <location>
        <begin position="791"/>
        <end position="1273"/>
    </location>
</feature>
<dbReference type="PROSITE" id="PS00973">
    <property type="entry name" value="USP_2"/>
    <property type="match status" value="1"/>
</dbReference>
<comment type="caution">
    <text evidence="10">The sequence shown here is derived from an EMBL/GenBank/DDBJ whole genome shotgun (WGS) entry which is preliminary data.</text>
</comment>
<keyword evidence="4" id="KW-0833">Ubl conjugation pathway</keyword>
<evidence type="ECO:0000256" key="3">
    <source>
        <dbReference type="ARBA" id="ARBA00022670"/>
    </source>
</evidence>
<dbReference type="EMBL" id="JARKIF010000034">
    <property type="protein sequence ID" value="KAJ7610874.1"/>
    <property type="molecule type" value="Genomic_DNA"/>
</dbReference>
<dbReference type="PROSITE" id="PS00972">
    <property type="entry name" value="USP_1"/>
    <property type="match status" value="1"/>
</dbReference>
<dbReference type="InterPro" id="IPR028889">
    <property type="entry name" value="USP"/>
</dbReference>
<feature type="coiled-coil region" evidence="7">
    <location>
        <begin position="1166"/>
        <end position="1193"/>
    </location>
</feature>
<sequence length="1292" mass="145041">MENKETQGPGRVAKSRPLPTPGNVPAPRPDSPMIVDEPTASTSAVQRPNSPVTQSSSAAGSSTSISASNFYGPKPSLPARRTNLGSSHTTVWGETWKADPLPSYTDSMSSAGFREPELVPDTDDTDGMPELIGPDPYPWPGSTEAWGGGGGWGGAADGWGVQSSCKIDGRDMQEEENWWDPGRQLDRPGPGILPPLLADNLHDPGHTLFSVSFTPPDIKPSPKSDASESSTASSVSEPPSFDDVRASVPHPDAYYCPKDNGWVILSWGDADTPPALARSSPHCPLPRPMGRQSENCVDGTVNETHHFHKYEKAVDSHQLPVPFRFDQWDTIETVKHRRRVGTVLPDELNLDKMGVGEEDKMDIDEPEGPLLDLYVCCQCNFYLLRSPVIPGVIPKPAWDDLLKEKNENPQPGKTPARSTALAMETLLMAIENLLWKRENRMLRVTRSGFQNKIGWSPAVQKVFQALGFTDDMFGSEAGMRPPSVDASTPQGKQYRAKLLRAWAEIGSWTSEFERLNPAVIDHENKGYKLWVHLDNAREKYQLAIGAHPTQIPRADLDGDKRAMLETRDEQWQSLGMTPTTYSPDMLEFAYLAQCRCDPRRTVDYFSNLRTLADALQSSGEDCVQFVQLLDREESRGRFSHADAEMAARNLGFGADNVLAVDYIDVTEDEFIENAWKHSRKRNYESGNNSQKTADDALKIIAALRGSRALHKIWDNRNSMNPDQAYSMFQVSKDVDEEMLITLEEEPLRIDQWREAFKVIAFFRGSERLQKFLEIGHDPGVIVEPTRLDLPRGLNQLGNTCYLNSLLQYFYTIKELRDAVRPMDGIDKKTIEDDRLTDDDLKRHRVGGRLVTRREIVRSKKFLSRLASLFHELEYCESAAVTPHLELAKLALVTSKDEEEDEDQGARITSEPSPMNVDKEHSPEASSSKIPAVESTVAKKPPPLPPRKATEVSSSTMMFGKQHDVAECMDNCMFQIETALLKFDAMGGSQDDNKTSVVKRLFYGKIRQRLASDDPNSKSSVHEKEDLFSHLPVNVVDEGADIYDGLSGYFDDVVEFEGKKARMEVTLLETPPLLQIQLQRVQFNRDTLQPYKSQAYVKFGETIYMDRFLDSADPQKKARGKEIQAELNKCRERIRTLLSAKNGPYTTRLKNTLTFLTVQASDDEELLASLRSEQEHINQQIDLLRARVDELKDLLENLWRDCTDAPYELTSVFIHRGSSPSWGHYFFYSRHLPGSPDSWFKYNDSDVTVIDKSEVLADTTGSTANPYLLVFARKGSEVVDTVNRFDMTNLTAF</sequence>
<comment type="catalytic activity">
    <reaction evidence="1">
        <text>Thiol-dependent hydrolysis of ester, thioester, amide, peptide and isopeptide bonds formed by the C-terminal Gly of ubiquitin (a 76-residue protein attached to proteins as an intracellular targeting signal).</text>
        <dbReference type="EC" id="3.4.19.12"/>
    </reaction>
</comment>
<feature type="compositionally biased region" description="Acidic residues" evidence="8">
    <location>
        <begin position="118"/>
        <end position="127"/>
    </location>
</feature>
<dbReference type="GO" id="GO:0043161">
    <property type="term" value="P:proteasome-mediated ubiquitin-dependent protein catabolic process"/>
    <property type="evidence" value="ECO:0007669"/>
    <property type="project" value="InterPro"/>
</dbReference>
<feature type="region of interest" description="Disordered" evidence="8">
    <location>
        <begin position="1"/>
        <end position="133"/>
    </location>
</feature>
<keyword evidence="11" id="KW-1185">Reference proteome</keyword>
<keyword evidence="3" id="KW-0645">Protease</keyword>
<evidence type="ECO:0000259" key="9">
    <source>
        <dbReference type="PROSITE" id="PS50235"/>
    </source>
</evidence>
<dbReference type="InterPro" id="IPR018200">
    <property type="entry name" value="USP_CS"/>
</dbReference>
<evidence type="ECO:0000256" key="4">
    <source>
        <dbReference type="ARBA" id="ARBA00022786"/>
    </source>
</evidence>
<dbReference type="Pfam" id="PF00443">
    <property type="entry name" value="UCH"/>
    <property type="match status" value="1"/>
</dbReference>
<dbReference type="GO" id="GO:0061136">
    <property type="term" value="P:regulation of proteasomal protein catabolic process"/>
    <property type="evidence" value="ECO:0007669"/>
    <property type="project" value="TreeGrafter"/>
</dbReference>
<accession>A0AAD7B5R1</accession>
<keyword evidence="6" id="KW-0788">Thiol protease</keyword>
<feature type="compositionally biased region" description="Polar residues" evidence="8">
    <location>
        <begin position="39"/>
        <end position="54"/>
    </location>
</feature>